<dbReference type="InterPro" id="IPR013826">
    <property type="entry name" value="Topo_IA_cen_sub3"/>
</dbReference>
<dbReference type="InterPro" id="IPR003601">
    <property type="entry name" value="Topo_IA_2"/>
</dbReference>
<proteinExistence type="inferred from homology"/>
<dbReference type="Proteomes" id="UP001208689">
    <property type="component" value="Chromosome"/>
</dbReference>
<dbReference type="PRINTS" id="PR00417">
    <property type="entry name" value="PRTPISMRASEI"/>
</dbReference>
<dbReference type="SMART" id="SM00437">
    <property type="entry name" value="TOP1Ac"/>
    <property type="match status" value="1"/>
</dbReference>
<feature type="domain" description="Topo IA-type catalytic" evidence="7">
    <location>
        <begin position="158"/>
        <end position="589"/>
    </location>
</feature>
<dbReference type="Gene3D" id="3.40.50.140">
    <property type="match status" value="1"/>
</dbReference>
<dbReference type="SMART" id="SM00493">
    <property type="entry name" value="TOPRIM"/>
    <property type="match status" value="1"/>
</dbReference>
<organism evidence="8 9">
    <name type="scientific">Candidatus Lokiarchaeum ossiferum</name>
    <dbReference type="NCBI Taxonomy" id="2951803"/>
    <lineage>
        <taxon>Archaea</taxon>
        <taxon>Promethearchaeati</taxon>
        <taxon>Promethearchaeota</taxon>
        <taxon>Promethearchaeia</taxon>
        <taxon>Promethearchaeales</taxon>
        <taxon>Promethearchaeaceae</taxon>
        <taxon>Candidatus Lokiarchaeum</taxon>
    </lineage>
</organism>
<evidence type="ECO:0000256" key="5">
    <source>
        <dbReference type="ARBA" id="ARBA00023125"/>
    </source>
</evidence>
<dbReference type="Gene3D" id="1.10.460.10">
    <property type="entry name" value="Topoisomerase I, domain 2"/>
    <property type="match status" value="1"/>
</dbReference>
<keyword evidence="6 8" id="KW-0413">Isomerase</keyword>
<evidence type="ECO:0000256" key="6">
    <source>
        <dbReference type="ARBA" id="ARBA00023235"/>
    </source>
</evidence>
<comment type="catalytic activity">
    <reaction evidence="1">
        <text>ATP-independent breakage of single-stranded DNA, followed by passage and rejoining.</text>
        <dbReference type="EC" id="5.6.2.1"/>
    </reaction>
</comment>
<accession>A0ABY6HZM4</accession>
<dbReference type="Pfam" id="PF01131">
    <property type="entry name" value="Topoisom_bac"/>
    <property type="match status" value="1"/>
</dbReference>
<dbReference type="PANTHER" id="PTHR11390:SF21">
    <property type="entry name" value="DNA TOPOISOMERASE 3-ALPHA"/>
    <property type="match status" value="1"/>
</dbReference>
<dbReference type="InterPro" id="IPR003602">
    <property type="entry name" value="Topo_IA_DNA-bd_dom"/>
</dbReference>
<evidence type="ECO:0000313" key="8">
    <source>
        <dbReference type="EMBL" id="UYP48771.1"/>
    </source>
</evidence>
<dbReference type="InterPro" id="IPR006171">
    <property type="entry name" value="TOPRIM_dom"/>
</dbReference>
<dbReference type="PANTHER" id="PTHR11390">
    <property type="entry name" value="PROKARYOTIC DNA TOPOISOMERASE"/>
    <property type="match status" value="1"/>
</dbReference>
<dbReference type="InterPro" id="IPR023405">
    <property type="entry name" value="Topo_IA_core_domain"/>
</dbReference>
<dbReference type="GO" id="GO:0003917">
    <property type="term" value="F:DNA topoisomerase type I (single strand cut, ATP-independent) activity"/>
    <property type="evidence" value="ECO:0007669"/>
    <property type="project" value="UniProtKB-EC"/>
</dbReference>
<dbReference type="Gene3D" id="1.10.290.10">
    <property type="entry name" value="Topoisomerase I, domain 4"/>
    <property type="match status" value="1"/>
</dbReference>
<keyword evidence="9" id="KW-1185">Reference proteome</keyword>
<dbReference type="PROSITE" id="PS52039">
    <property type="entry name" value="TOPO_IA_2"/>
    <property type="match status" value="1"/>
</dbReference>
<keyword evidence="4" id="KW-0799">Topoisomerase</keyword>
<dbReference type="EC" id="5.6.2.1" evidence="3"/>
<evidence type="ECO:0000313" key="9">
    <source>
        <dbReference type="Proteomes" id="UP001208689"/>
    </source>
</evidence>
<dbReference type="CDD" id="cd00186">
    <property type="entry name" value="TOP1Ac"/>
    <property type="match status" value="1"/>
</dbReference>
<dbReference type="PROSITE" id="PS00396">
    <property type="entry name" value="TOPO_IA_1"/>
    <property type="match status" value="1"/>
</dbReference>
<evidence type="ECO:0000256" key="1">
    <source>
        <dbReference type="ARBA" id="ARBA00000213"/>
    </source>
</evidence>
<dbReference type="InterPro" id="IPR000380">
    <property type="entry name" value="Topo_IA"/>
</dbReference>
<gene>
    <name evidence="8" type="ORF">NEF87_005056</name>
</gene>
<evidence type="ECO:0000259" key="7">
    <source>
        <dbReference type="PROSITE" id="PS52039"/>
    </source>
</evidence>
<comment type="similarity">
    <text evidence="2">Belongs to the type IA topoisomerase family.</text>
</comment>
<evidence type="ECO:0000256" key="3">
    <source>
        <dbReference type="ARBA" id="ARBA00012891"/>
    </source>
</evidence>
<dbReference type="SMART" id="SM00436">
    <property type="entry name" value="TOP1Bc"/>
    <property type="match status" value="1"/>
</dbReference>
<sequence length="753" mass="85292">MATLIISEKNKAAQAIAEALGPVNKISVSKMVKVYHVTSKNIYVVPLRGHIQQYENTGPYKKWTGNDPREIITNPSAIEKIPSQYAGPYISALKKYAKICDLCIIGTDADVEGCNIGMMDAFPFVKSANPKIQVKQLWLNDLQKTGIQSAYANLIPPKWSWANSGEARAILDAIIGFSATREVSLTLKPILNAINVKFTSIGRVQTSLLYLLYQREHLIRNFVSSPFWTLSTKIKIDDREIIANHLKNNFTDKMIAEGIYNKIKDEKEALIKDIKNTSRVIQPPTPLNTSKALLLITKTLKINAKAALKTMEDLYLNKIISYPRTDSDVYSKSYDHKEILQKFLTHNHYGQFVQDRFKQMKISPKQGRVNAGDHSPITPLIALEPSSSKFENDLQKKVYNLIARHYLATFGDPAEESDTKILLLIKEEPFLARISVLLKPGFYDIAPFLAKKYDAPLDFIPKLMKLSSSTPKLPISKINFTEKQTQPPPRYTDTSLLKLMELKHLGTKSTRPAIIQILLDRNYIERKKRAVFVTELGFLLIDALVEIWKPFLEPQFTAEVEDLLEEIRNQTKGKDAVVQEIKQKFLLLFDKFRKNKPAFIVKMNSLQKTGNILRGRDNKIVKGKQNGGKLSGSGANSSQTPVILTTSNCPKCKSHPMKFVISRDKSKKFFVCSDDNCKTFLSLPKKGSPKLLKSTCSICNFNIVKITSTYNKKKFDYYICPLCWTYGLKTQSGQGFCSKCTKYKIERGRCIKK</sequence>
<dbReference type="SUPFAM" id="SSF56712">
    <property type="entry name" value="Prokaryotic type I DNA topoisomerase"/>
    <property type="match status" value="1"/>
</dbReference>
<dbReference type="Pfam" id="PF01751">
    <property type="entry name" value="Toprim"/>
    <property type="match status" value="1"/>
</dbReference>
<keyword evidence="5" id="KW-0238">DNA-binding</keyword>
<evidence type="ECO:0000256" key="4">
    <source>
        <dbReference type="ARBA" id="ARBA00023029"/>
    </source>
</evidence>
<dbReference type="Gene3D" id="2.70.20.10">
    <property type="entry name" value="Topoisomerase I, domain 3"/>
    <property type="match status" value="1"/>
</dbReference>
<dbReference type="EMBL" id="CP104013">
    <property type="protein sequence ID" value="UYP48771.1"/>
    <property type="molecule type" value="Genomic_DNA"/>
</dbReference>
<evidence type="ECO:0000256" key="2">
    <source>
        <dbReference type="ARBA" id="ARBA00009446"/>
    </source>
</evidence>
<name>A0ABY6HZM4_9ARCH</name>
<dbReference type="InterPro" id="IPR013825">
    <property type="entry name" value="Topo_IA_cen_sub2"/>
</dbReference>
<dbReference type="InterPro" id="IPR013497">
    <property type="entry name" value="Topo_IA_cen"/>
</dbReference>
<protein>
    <recommendedName>
        <fullName evidence="3">DNA topoisomerase</fullName>
        <ecNumber evidence="3">5.6.2.1</ecNumber>
    </recommendedName>
</protein>
<dbReference type="InterPro" id="IPR023406">
    <property type="entry name" value="Topo_IA_AS"/>
</dbReference>
<dbReference type="InterPro" id="IPR013824">
    <property type="entry name" value="Topo_IA_cen_sub1"/>
</dbReference>
<reference evidence="8" key="1">
    <citation type="submission" date="2022-09" db="EMBL/GenBank/DDBJ databases">
        <title>Actin cytoskeleton and complex cell architecture in an #Asgard archaeon.</title>
        <authorList>
            <person name="Ponce Toledo R.I."/>
            <person name="Schleper C."/>
            <person name="Rodrigues Oliveira T."/>
            <person name="Wollweber F."/>
            <person name="Xu J."/>
            <person name="Rittmann S."/>
            <person name="Klingl A."/>
            <person name="Pilhofer M."/>
        </authorList>
    </citation>
    <scope>NUCLEOTIDE SEQUENCE</scope>
    <source>
        <strain evidence="8">B-35</strain>
    </source>
</reference>